<evidence type="ECO:0000256" key="6">
    <source>
        <dbReference type="ARBA" id="ARBA00023136"/>
    </source>
</evidence>
<evidence type="ECO:0000256" key="1">
    <source>
        <dbReference type="ARBA" id="ARBA00004141"/>
    </source>
</evidence>
<protein>
    <submittedName>
        <fullName evidence="9">Cation/H(+) antiporter</fullName>
    </submittedName>
</protein>
<feature type="domain" description="Cation/H+ exchanger transmembrane" evidence="8">
    <location>
        <begin position="78"/>
        <end position="460"/>
    </location>
</feature>
<feature type="transmembrane region" description="Helical" evidence="7">
    <location>
        <begin position="195"/>
        <end position="216"/>
    </location>
</feature>
<feature type="transmembrane region" description="Helical" evidence="7">
    <location>
        <begin position="264"/>
        <end position="287"/>
    </location>
</feature>
<feature type="transmembrane region" description="Helical" evidence="7">
    <location>
        <begin position="131"/>
        <end position="148"/>
    </location>
</feature>
<feature type="transmembrane region" description="Helical" evidence="7">
    <location>
        <begin position="425"/>
        <end position="452"/>
    </location>
</feature>
<evidence type="ECO:0000256" key="4">
    <source>
        <dbReference type="ARBA" id="ARBA00022989"/>
    </source>
</evidence>
<evidence type="ECO:0000256" key="5">
    <source>
        <dbReference type="ARBA" id="ARBA00023065"/>
    </source>
</evidence>
<dbReference type="AlphaFoldDB" id="A0A1U8X150"/>
<dbReference type="PANTHER" id="PTHR32468:SF0">
    <property type="entry name" value="K(+)_H(+) ANTIPORTER 1"/>
    <property type="match status" value="1"/>
</dbReference>
<dbReference type="InterPro" id="IPR050794">
    <property type="entry name" value="CPA2_transporter"/>
</dbReference>
<dbReference type="Pfam" id="PF00999">
    <property type="entry name" value="Na_H_Exchanger"/>
    <property type="match status" value="1"/>
</dbReference>
<organism evidence="9">
    <name type="scientific">Actinomadura sp. ATCC 39365</name>
    <dbReference type="NCBI Taxonomy" id="1676613"/>
    <lineage>
        <taxon>Bacteria</taxon>
        <taxon>Bacillati</taxon>
        <taxon>Actinomycetota</taxon>
        <taxon>Actinomycetes</taxon>
        <taxon>Streptosporangiales</taxon>
        <taxon>Thermomonosporaceae</taxon>
        <taxon>Actinomadura</taxon>
    </lineage>
</organism>
<name>A0A1U8X150_9ACTN</name>
<dbReference type="GO" id="GO:0015297">
    <property type="term" value="F:antiporter activity"/>
    <property type="evidence" value="ECO:0007669"/>
    <property type="project" value="InterPro"/>
</dbReference>
<reference evidence="9" key="1">
    <citation type="journal article" date="2017" name="Appl. Environ. Microbiol.">
        <title>Biosynthesis of 2' -chloropentostatin and 2' -amino-2' -deoxyadenosine highlights a single gene cluster performing two independent pathways in Actinomadura sp. ATCC 39365.</title>
        <authorList>
            <person name="Gao Y."/>
            <person name="Xu G."/>
            <person name="Wu P."/>
            <person name="Liu J."/>
            <person name="Cai Y.S."/>
            <person name="Deng Z."/>
            <person name="Chen W."/>
        </authorList>
    </citation>
    <scope>NUCLEOTIDE SEQUENCE</scope>
    <source>
        <strain evidence="9">ATCC 39365</strain>
    </source>
</reference>
<feature type="transmembrane region" description="Helical" evidence="7">
    <location>
        <begin position="98"/>
        <end position="125"/>
    </location>
</feature>
<comment type="subcellular location">
    <subcellularLocation>
        <location evidence="1">Membrane</location>
        <topology evidence="1">Multi-pass membrane protein</topology>
    </subcellularLocation>
</comment>
<evidence type="ECO:0000256" key="2">
    <source>
        <dbReference type="ARBA" id="ARBA00022448"/>
    </source>
</evidence>
<dbReference type="GO" id="GO:1902600">
    <property type="term" value="P:proton transmembrane transport"/>
    <property type="evidence" value="ECO:0007669"/>
    <property type="project" value="InterPro"/>
</dbReference>
<feature type="transmembrane region" description="Helical" evidence="7">
    <location>
        <begin position="376"/>
        <end position="405"/>
    </location>
</feature>
<evidence type="ECO:0000313" key="9">
    <source>
        <dbReference type="EMBL" id="AKQ99283.1"/>
    </source>
</evidence>
<dbReference type="GO" id="GO:0016020">
    <property type="term" value="C:membrane"/>
    <property type="evidence" value="ECO:0007669"/>
    <property type="project" value="UniProtKB-SubCell"/>
</dbReference>
<keyword evidence="6 7" id="KW-0472">Membrane</keyword>
<keyword evidence="4 7" id="KW-1133">Transmembrane helix</keyword>
<evidence type="ECO:0000256" key="3">
    <source>
        <dbReference type="ARBA" id="ARBA00022692"/>
    </source>
</evidence>
<dbReference type="PANTHER" id="PTHR32468">
    <property type="entry name" value="CATION/H + ANTIPORTER"/>
    <property type="match status" value="1"/>
</dbReference>
<dbReference type="EMBL" id="KP025768">
    <property type="protein sequence ID" value="AKQ99283.1"/>
    <property type="molecule type" value="Genomic_DNA"/>
</dbReference>
<keyword evidence="2" id="KW-0813">Transport</keyword>
<feature type="transmembrane region" description="Helical" evidence="7">
    <location>
        <begin position="228"/>
        <end position="252"/>
    </location>
</feature>
<proteinExistence type="predicted"/>
<sequence length="479" mass="47228">MRGHDPLDDTEQALLPAPARGLAVALLLIAVAGVSMLLVFGPGAQQPGQAAAPAAHAGVPPAQSILRLFLAVAVIGGLASLGGVLARRAGQPSVVGQMVAGLLLGPSALGSLAPGVSALILPGWVAPQLELLAQAGLAVFMFTVGREFDPAALGRQRVVVGVAALAMTAVPFALGAVAAVPFAGALAGPSASGTAFVLFAGTALSVTAFPVLARILQEAGLTATRLGSLAILCAGLADVLAWCALAAVIALAHAGSPAGVLTSLGLAAALVLAVTLVVRPALAALAARHAARRLPAPAALALVLGLIFALAAATDAIGVHAIFGALLAGVAFPRDAPVLGAVPERLGSLNRAMLLPVFFASIGLRTDVHLAFGHPVVLLGGAVLLVAAVLGKLGAAGVIAWAGGMPGRLALGLGVLMNARGVTEIVVLSTGLGMGLISPGTFTVLVLMALITTMMTAPALRRLGLYAPARAEPRTPQPA</sequence>
<dbReference type="InterPro" id="IPR038770">
    <property type="entry name" value="Na+/solute_symporter_sf"/>
</dbReference>
<feature type="transmembrane region" description="Helical" evidence="7">
    <location>
        <begin position="64"/>
        <end position="86"/>
    </location>
</feature>
<feature type="transmembrane region" description="Helical" evidence="7">
    <location>
        <begin position="21"/>
        <end position="44"/>
    </location>
</feature>
<keyword evidence="3 7" id="KW-0812">Transmembrane</keyword>
<accession>A0A1U8X150</accession>
<evidence type="ECO:0000256" key="7">
    <source>
        <dbReference type="SAM" id="Phobius"/>
    </source>
</evidence>
<keyword evidence="5" id="KW-0406">Ion transport</keyword>
<dbReference type="Gene3D" id="1.20.1530.20">
    <property type="match status" value="1"/>
</dbReference>
<dbReference type="InterPro" id="IPR006153">
    <property type="entry name" value="Cation/H_exchanger_TM"/>
</dbReference>
<feature type="transmembrane region" description="Helical" evidence="7">
    <location>
        <begin position="160"/>
        <end position="183"/>
    </location>
</feature>
<feature type="transmembrane region" description="Helical" evidence="7">
    <location>
        <begin position="299"/>
        <end position="328"/>
    </location>
</feature>
<evidence type="ECO:0000259" key="8">
    <source>
        <dbReference type="Pfam" id="PF00999"/>
    </source>
</evidence>